<dbReference type="AlphaFoldDB" id="A0A653S0K7"/>
<evidence type="ECO:0000313" key="2">
    <source>
        <dbReference type="Proteomes" id="UP000437562"/>
    </source>
</evidence>
<protein>
    <submittedName>
        <fullName evidence="1">Uncharacterized protein</fullName>
    </submittedName>
</protein>
<organism evidence="1 2">
    <name type="scientific">Bacillus mycoides</name>
    <dbReference type="NCBI Taxonomy" id="1405"/>
    <lineage>
        <taxon>Bacteria</taxon>
        <taxon>Bacillati</taxon>
        <taxon>Bacillota</taxon>
        <taxon>Bacilli</taxon>
        <taxon>Bacillales</taxon>
        <taxon>Bacillaceae</taxon>
        <taxon>Bacillus</taxon>
        <taxon>Bacillus cereus group</taxon>
    </lineage>
</organism>
<name>A0A653S0K7_BACMY</name>
<dbReference type="EMBL" id="CABWMC010000003">
    <property type="protein sequence ID" value="VXB61126.1"/>
    <property type="molecule type" value="Genomic_DNA"/>
</dbReference>
<gene>
    <name evidence="1" type="ORF">BACI71_110926</name>
</gene>
<evidence type="ECO:0000313" key="1">
    <source>
        <dbReference type="EMBL" id="VXB61126.1"/>
    </source>
</evidence>
<accession>A0A653S0K7</accession>
<sequence length="53" mass="5831">MFLRGITTKCFEEIVKTRVKKISGGDVGGNKKSDTLYNGNAAHYPVCGKLRDL</sequence>
<reference evidence="1 2" key="1">
    <citation type="submission" date="2019-10" db="EMBL/GenBank/DDBJ databases">
        <authorList>
            <person name="Karimi E."/>
        </authorList>
    </citation>
    <scope>NUCLEOTIDE SEQUENCE [LARGE SCALE GENOMIC DNA]</scope>
    <source>
        <strain evidence="1">Bacillus sp. 71</strain>
    </source>
</reference>
<dbReference type="Proteomes" id="UP000437562">
    <property type="component" value="Unassembled WGS sequence"/>
</dbReference>
<proteinExistence type="predicted"/>